<accession>A0A3S5A859</accession>
<sequence>MVLICSSNPATVIGLVIVISVIECLYFCEQKPGQSNTNGPSVCRNLQPRAEVLASSWRPSSSLLRSFLHVIYVLSSGAQTEAW</sequence>
<keyword evidence="3" id="KW-1185">Reference proteome</keyword>
<dbReference type="EMBL" id="CAAALY010020836">
    <property type="protein sequence ID" value="VEL14343.1"/>
    <property type="molecule type" value="Genomic_DNA"/>
</dbReference>
<evidence type="ECO:0000313" key="3">
    <source>
        <dbReference type="Proteomes" id="UP000784294"/>
    </source>
</evidence>
<dbReference type="Proteomes" id="UP000784294">
    <property type="component" value="Unassembled WGS sequence"/>
</dbReference>
<protein>
    <submittedName>
        <fullName evidence="2">Uncharacterized protein</fullName>
    </submittedName>
</protein>
<feature type="transmembrane region" description="Helical" evidence="1">
    <location>
        <begin position="12"/>
        <end position="28"/>
    </location>
</feature>
<keyword evidence="1" id="KW-1133">Transmembrane helix</keyword>
<keyword evidence="1" id="KW-0812">Transmembrane</keyword>
<keyword evidence="1" id="KW-0472">Membrane</keyword>
<organism evidence="2 3">
    <name type="scientific">Protopolystoma xenopodis</name>
    <dbReference type="NCBI Taxonomy" id="117903"/>
    <lineage>
        <taxon>Eukaryota</taxon>
        <taxon>Metazoa</taxon>
        <taxon>Spiralia</taxon>
        <taxon>Lophotrochozoa</taxon>
        <taxon>Platyhelminthes</taxon>
        <taxon>Monogenea</taxon>
        <taxon>Polyopisthocotylea</taxon>
        <taxon>Polystomatidea</taxon>
        <taxon>Polystomatidae</taxon>
        <taxon>Protopolystoma</taxon>
    </lineage>
</organism>
<comment type="caution">
    <text evidence="2">The sequence shown here is derived from an EMBL/GenBank/DDBJ whole genome shotgun (WGS) entry which is preliminary data.</text>
</comment>
<evidence type="ECO:0000256" key="1">
    <source>
        <dbReference type="SAM" id="Phobius"/>
    </source>
</evidence>
<evidence type="ECO:0000313" key="2">
    <source>
        <dbReference type="EMBL" id="VEL14343.1"/>
    </source>
</evidence>
<dbReference type="AlphaFoldDB" id="A0A3S5A859"/>
<name>A0A3S5A859_9PLAT</name>
<reference evidence="2" key="1">
    <citation type="submission" date="2018-11" db="EMBL/GenBank/DDBJ databases">
        <authorList>
            <consortium name="Pathogen Informatics"/>
        </authorList>
    </citation>
    <scope>NUCLEOTIDE SEQUENCE</scope>
</reference>
<gene>
    <name evidence="2" type="ORF">PXEA_LOCUS7783</name>
</gene>
<proteinExistence type="predicted"/>